<keyword evidence="2" id="KW-1185">Reference proteome</keyword>
<dbReference type="Gene3D" id="3.30.420.260">
    <property type="match status" value="1"/>
</dbReference>
<dbReference type="Proteomes" id="UP000295468">
    <property type="component" value="Unassembled WGS sequence"/>
</dbReference>
<proteinExistence type="predicted"/>
<comment type="caution">
    <text evidence="1">The sequence shown here is derived from an EMBL/GenBank/DDBJ whole genome shotgun (WGS) entry which is preliminary data.</text>
</comment>
<sequence>MIKNSTDNPVEKLYKLSIQVSLNGLSFCIFDTVANAIIHSRRVDFQEELSPFDIQKELKKLFQEEKITDYRFTEVVATHRNLLFSLVPRALFDENELANYLKFNAKILANDLIEYDEISSYDMVNVYVPFMNINNYIYELFGEFDFLHHGTVLIQALMSIHTGTEPVCYVHVTEQQLDIVVLTQKKLVFFNSFRYQTKEDFIYYILFTLEQLKLDTNTIKTRLFGAVETGDELYDICYEYIQNLSIFIPESDLYTESEDQKDTIDFTLINAL</sequence>
<evidence type="ECO:0000313" key="1">
    <source>
        <dbReference type="EMBL" id="TDQ31021.1"/>
    </source>
</evidence>
<organism evidence="1 2">
    <name type="scientific">Zeaxanthinibacter enoshimensis</name>
    <dbReference type="NCBI Taxonomy" id="392009"/>
    <lineage>
        <taxon>Bacteria</taxon>
        <taxon>Pseudomonadati</taxon>
        <taxon>Bacteroidota</taxon>
        <taxon>Flavobacteriia</taxon>
        <taxon>Flavobacteriales</taxon>
        <taxon>Flavobacteriaceae</taxon>
        <taxon>Zeaxanthinibacter</taxon>
    </lineage>
</organism>
<dbReference type="AlphaFoldDB" id="A0A4R6TNU9"/>
<dbReference type="OrthoDB" id="658622at2"/>
<dbReference type="Pfam" id="PF12864">
    <property type="entry name" value="DUF3822"/>
    <property type="match status" value="1"/>
</dbReference>
<reference evidence="1 2" key="1">
    <citation type="submission" date="2019-03" db="EMBL/GenBank/DDBJ databases">
        <title>Genomic Encyclopedia of Archaeal and Bacterial Type Strains, Phase II (KMG-II): from individual species to whole genera.</title>
        <authorList>
            <person name="Goeker M."/>
        </authorList>
    </citation>
    <scope>NUCLEOTIDE SEQUENCE [LARGE SCALE GENOMIC DNA]</scope>
    <source>
        <strain evidence="1 2">DSM 18435</strain>
    </source>
</reference>
<protein>
    <submittedName>
        <fullName evidence="1">Uncharacterized protein DUF3822</fullName>
    </submittedName>
</protein>
<name>A0A4R6TNU9_9FLAO</name>
<dbReference type="CDD" id="cd24013">
    <property type="entry name" value="ASKHA_ATPase_BT3980-like"/>
    <property type="match status" value="1"/>
</dbReference>
<gene>
    <name evidence="1" type="ORF">CLV82_1720</name>
</gene>
<accession>A0A4R6TNU9</accession>
<dbReference type="EMBL" id="SNYI01000002">
    <property type="protein sequence ID" value="TDQ31021.1"/>
    <property type="molecule type" value="Genomic_DNA"/>
</dbReference>
<dbReference type="Gene3D" id="3.30.420.250">
    <property type="match status" value="1"/>
</dbReference>
<dbReference type="InterPro" id="IPR024213">
    <property type="entry name" value="DUF3822"/>
</dbReference>
<evidence type="ECO:0000313" key="2">
    <source>
        <dbReference type="Proteomes" id="UP000295468"/>
    </source>
</evidence>